<accession>A0A1M5L2E6</accession>
<reference evidence="2" key="1">
    <citation type="submission" date="2016-11" db="EMBL/GenBank/DDBJ databases">
        <authorList>
            <person name="Varghese N."/>
            <person name="Submissions S."/>
        </authorList>
    </citation>
    <scope>NUCLEOTIDE SEQUENCE [LARGE SCALE GENOMIC DNA]</scope>
    <source>
        <strain evidence="2">DSM 22638</strain>
    </source>
</reference>
<evidence type="ECO:0000313" key="1">
    <source>
        <dbReference type="EMBL" id="SHG58593.1"/>
    </source>
</evidence>
<dbReference type="RefSeq" id="WP_073178682.1">
    <property type="nucleotide sequence ID" value="NZ_FQWL01000002.1"/>
</dbReference>
<gene>
    <name evidence="1" type="ORF">SAMN04488116_1891</name>
</gene>
<name>A0A1M5L2E6_9FLAO</name>
<evidence type="ECO:0000313" key="2">
    <source>
        <dbReference type="Proteomes" id="UP000184532"/>
    </source>
</evidence>
<organism evidence="1 2">
    <name type="scientific">Flagellimonas flava</name>
    <dbReference type="NCBI Taxonomy" id="570519"/>
    <lineage>
        <taxon>Bacteria</taxon>
        <taxon>Pseudomonadati</taxon>
        <taxon>Bacteroidota</taxon>
        <taxon>Flavobacteriia</taxon>
        <taxon>Flavobacteriales</taxon>
        <taxon>Flavobacteriaceae</taxon>
        <taxon>Flagellimonas</taxon>
    </lineage>
</organism>
<protein>
    <submittedName>
        <fullName evidence="1">Uncharacterized protein</fullName>
    </submittedName>
</protein>
<sequence length="60" mass="6922">MGKAEEIGNDRDERKKIIDERKGGILKSFEAQSFADQVHSEKEALVDEFLDEVYLGNYMK</sequence>
<keyword evidence="2" id="KW-1185">Reference proteome</keyword>
<proteinExistence type="predicted"/>
<dbReference type="EMBL" id="FQWL01000002">
    <property type="protein sequence ID" value="SHG58593.1"/>
    <property type="molecule type" value="Genomic_DNA"/>
</dbReference>
<dbReference type="Proteomes" id="UP000184532">
    <property type="component" value="Unassembled WGS sequence"/>
</dbReference>
<dbReference type="AlphaFoldDB" id="A0A1M5L2E6"/>